<accession>A0ABY4YXC6</accession>
<dbReference type="Proteomes" id="UP001056455">
    <property type="component" value="Chromosome"/>
</dbReference>
<proteinExistence type="predicted"/>
<evidence type="ECO:0000313" key="3">
    <source>
        <dbReference type="Proteomes" id="UP001056455"/>
    </source>
</evidence>
<dbReference type="EMBL" id="CP099489">
    <property type="protein sequence ID" value="USQ81406.1"/>
    <property type="molecule type" value="Genomic_DNA"/>
</dbReference>
<protein>
    <submittedName>
        <fullName evidence="2">Uncharacterized protein</fullName>
    </submittedName>
</protein>
<evidence type="ECO:0000313" key="2">
    <source>
        <dbReference type="EMBL" id="USQ81406.1"/>
    </source>
</evidence>
<organism evidence="2 3">
    <name type="scientific">Ornithinimicrobium faecis</name>
    <dbReference type="NCBI Taxonomy" id="2934158"/>
    <lineage>
        <taxon>Bacteria</taxon>
        <taxon>Bacillati</taxon>
        <taxon>Actinomycetota</taxon>
        <taxon>Actinomycetes</taxon>
        <taxon>Micrococcales</taxon>
        <taxon>Ornithinimicrobiaceae</taxon>
        <taxon>Ornithinimicrobium</taxon>
    </lineage>
</organism>
<dbReference type="RefSeq" id="WP_252594862.1">
    <property type="nucleotide sequence ID" value="NZ_CP099489.1"/>
</dbReference>
<gene>
    <name evidence="2" type="ORF">NF556_07085</name>
</gene>
<feature type="region of interest" description="Disordered" evidence="1">
    <location>
        <begin position="56"/>
        <end position="78"/>
    </location>
</feature>
<evidence type="ECO:0000256" key="1">
    <source>
        <dbReference type="SAM" id="MobiDB-lite"/>
    </source>
</evidence>
<reference evidence="2" key="1">
    <citation type="submission" date="2022-06" db="EMBL/GenBank/DDBJ databases">
        <title>Ornithinimicrobium HY1793.</title>
        <authorList>
            <person name="Huang Y."/>
        </authorList>
    </citation>
    <scope>NUCLEOTIDE SEQUENCE</scope>
    <source>
        <strain evidence="2">HY1793</strain>
    </source>
</reference>
<sequence>MGLFDKIKKAFDTGGIKVDLEAPKKFDWSDPTIPVRVTLTGHESEARSVQQLSFSLKDDGDNEGAPGMRNNDGPSRGDGRRFSATYVHLLALQLAPGETQTFDVNIPLAANGGPGLINRMSFTNGGVTLHFGDQWYVLSVSAPVDGANMARADKVRLRASGRLGDRHAQFS</sequence>
<name>A0ABY4YXC6_9MICO</name>
<keyword evidence="3" id="KW-1185">Reference proteome</keyword>